<name>A0A6M3J637_9ZZZZ</name>
<evidence type="ECO:0000313" key="2">
    <source>
        <dbReference type="EMBL" id="QJA64611.1"/>
    </source>
</evidence>
<gene>
    <name evidence="3" type="ORF">MM415A03394_0005</name>
    <name evidence="2" type="ORF">MM415B00478_0008</name>
</gene>
<feature type="region of interest" description="Disordered" evidence="1">
    <location>
        <begin position="1"/>
        <end position="21"/>
    </location>
</feature>
<sequence length="76" mass="8061">MTEHTTDYTSGAPIPPETKTAATRHLIDAEAYIRQAKHAVNMSAPESVAAYIRGARHALTMAEAALASVTPLPGME</sequence>
<protein>
    <submittedName>
        <fullName evidence="2">Uncharacterized protein</fullName>
    </submittedName>
</protein>
<dbReference type="EMBL" id="MT141843">
    <property type="protein sequence ID" value="QJA71060.1"/>
    <property type="molecule type" value="Genomic_DNA"/>
</dbReference>
<accession>A0A6M3J637</accession>
<reference evidence="2" key="1">
    <citation type="submission" date="2020-03" db="EMBL/GenBank/DDBJ databases">
        <title>The deep terrestrial virosphere.</title>
        <authorList>
            <person name="Holmfeldt K."/>
            <person name="Nilsson E."/>
            <person name="Simone D."/>
            <person name="Lopez-Fernandez M."/>
            <person name="Wu X."/>
            <person name="de Brujin I."/>
            <person name="Lundin D."/>
            <person name="Andersson A."/>
            <person name="Bertilsson S."/>
            <person name="Dopson M."/>
        </authorList>
    </citation>
    <scope>NUCLEOTIDE SEQUENCE</scope>
    <source>
        <strain evidence="3">MM415A03394</strain>
        <strain evidence="2">MM415B00478</strain>
    </source>
</reference>
<evidence type="ECO:0000313" key="3">
    <source>
        <dbReference type="EMBL" id="QJA71060.1"/>
    </source>
</evidence>
<dbReference type="AlphaFoldDB" id="A0A6M3J637"/>
<dbReference type="EMBL" id="MT141523">
    <property type="protein sequence ID" value="QJA64611.1"/>
    <property type="molecule type" value="Genomic_DNA"/>
</dbReference>
<evidence type="ECO:0000256" key="1">
    <source>
        <dbReference type="SAM" id="MobiDB-lite"/>
    </source>
</evidence>
<organism evidence="2">
    <name type="scientific">viral metagenome</name>
    <dbReference type="NCBI Taxonomy" id="1070528"/>
    <lineage>
        <taxon>unclassified sequences</taxon>
        <taxon>metagenomes</taxon>
        <taxon>organismal metagenomes</taxon>
    </lineage>
</organism>
<proteinExistence type="predicted"/>